<keyword evidence="8" id="KW-0333">Golgi apparatus</keyword>
<dbReference type="PANTHER" id="PTHR31311">
    <property type="entry name" value="XYLOGLUCAN 6-XYLOSYLTRANSFERASE 5-RELATED-RELATED"/>
    <property type="match status" value="1"/>
</dbReference>
<reference evidence="11 12" key="1">
    <citation type="submission" date="2017-07" db="EMBL/GenBank/DDBJ databases">
        <title>An improved, manually edited Actinidia chinensis var. chinensis (kiwifruit) genome highlights the challenges associated with draft genomes and gene prediction in plants.</title>
        <authorList>
            <person name="Pilkington S."/>
            <person name="Crowhurst R."/>
            <person name="Hilario E."/>
            <person name="Nardozza S."/>
            <person name="Fraser L."/>
            <person name="Peng Y."/>
            <person name="Gunaseelan K."/>
            <person name="Simpson R."/>
            <person name="Tahir J."/>
            <person name="Deroles S."/>
            <person name="Templeton K."/>
            <person name="Luo Z."/>
            <person name="Davy M."/>
            <person name="Cheng C."/>
            <person name="Mcneilage M."/>
            <person name="Scaglione D."/>
            <person name="Liu Y."/>
            <person name="Zhang Q."/>
            <person name="Datson P."/>
            <person name="De Silva N."/>
            <person name="Gardiner S."/>
            <person name="Bassett H."/>
            <person name="Chagne D."/>
            <person name="Mccallum J."/>
            <person name="Dzierzon H."/>
            <person name="Deng C."/>
            <person name="Wang Y.-Y."/>
            <person name="Barron N."/>
            <person name="Manako K."/>
            <person name="Bowen J."/>
            <person name="Foster T."/>
            <person name="Erridge Z."/>
            <person name="Tiffin H."/>
            <person name="Waite C."/>
            <person name="Davies K."/>
            <person name="Grierson E."/>
            <person name="Laing W."/>
            <person name="Kirk R."/>
            <person name="Chen X."/>
            <person name="Wood M."/>
            <person name="Montefiori M."/>
            <person name="Brummell D."/>
            <person name="Schwinn K."/>
            <person name="Catanach A."/>
            <person name="Fullerton C."/>
            <person name="Li D."/>
            <person name="Meiyalaghan S."/>
            <person name="Nieuwenhuizen N."/>
            <person name="Read N."/>
            <person name="Prakash R."/>
            <person name="Hunter D."/>
            <person name="Zhang H."/>
            <person name="Mckenzie M."/>
            <person name="Knabel M."/>
            <person name="Harris A."/>
            <person name="Allan A."/>
            <person name="Chen A."/>
            <person name="Janssen B."/>
            <person name="Plunkett B."/>
            <person name="Dwamena C."/>
            <person name="Voogd C."/>
            <person name="Leif D."/>
            <person name="Lafferty D."/>
            <person name="Souleyre E."/>
            <person name="Varkonyi-Gasic E."/>
            <person name="Gambi F."/>
            <person name="Hanley J."/>
            <person name="Yao J.-L."/>
            <person name="Cheung J."/>
            <person name="David K."/>
            <person name="Warren B."/>
            <person name="Marsh K."/>
            <person name="Snowden K."/>
            <person name="Lin-Wang K."/>
            <person name="Brian L."/>
            <person name="Martinez-Sanchez M."/>
            <person name="Wang M."/>
            <person name="Ileperuma N."/>
            <person name="Macnee N."/>
            <person name="Campin R."/>
            <person name="Mcatee P."/>
            <person name="Drummond R."/>
            <person name="Espley R."/>
            <person name="Ireland H."/>
            <person name="Wu R."/>
            <person name="Atkinson R."/>
            <person name="Karunairetnam S."/>
            <person name="Bulley S."/>
            <person name="Chunkath S."/>
            <person name="Hanley Z."/>
            <person name="Storey R."/>
            <person name="Thrimawithana A."/>
            <person name="Thomson S."/>
            <person name="David C."/>
            <person name="Testolin R."/>
        </authorList>
    </citation>
    <scope>NUCLEOTIDE SEQUENCE [LARGE SCALE GENOMIC DNA]</scope>
    <source>
        <strain evidence="12">cv. Red5</strain>
        <tissue evidence="11">Young leaf</tissue>
    </source>
</reference>
<dbReference type="InterPro" id="IPR029044">
    <property type="entry name" value="Nucleotide-diphossugar_trans"/>
</dbReference>
<keyword evidence="7" id="KW-1133">Transmembrane helix</keyword>
<accession>A0A2R6S192</accession>
<evidence type="ECO:0000256" key="10">
    <source>
        <dbReference type="ARBA" id="ARBA00023180"/>
    </source>
</evidence>
<dbReference type="AlphaFoldDB" id="A0A2R6S192"/>
<dbReference type="FunFam" id="3.90.550.10:FF:000127">
    <property type="entry name" value="Probable glycosyltransferase 7"/>
    <property type="match status" value="1"/>
</dbReference>
<dbReference type="Gramene" id="PSS36018">
    <property type="protein sequence ID" value="PSS36018"/>
    <property type="gene ID" value="CEY00_Acc00521"/>
</dbReference>
<keyword evidence="10" id="KW-0325">Glycoprotein</keyword>
<evidence type="ECO:0000313" key="11">
    <source>
        <dbReference type="EMBL" id="PSS36018.1"/>
    </source>
</evidence>
<comment type="subcellular location">
    <subcellularLocation>
        <location evidence="1">Golgi apparatus membrane</location>
        <topology evidence="1">Single-pass type II membrane protein</topology>
    </subcellularLocation>
</comment>
<dbReference type="GO" id="GO:0005802">
    <property type="term" value="C:trans-Golgi network"/>
    <property type="evidence" value="ECO:0007669"/>
    <property type="project" value="TreeGrafter"/>
</dbReference>
<dbReference type="OMA" id="WEACWNG"/>
<dbReference type="OrthoDB" id="407658at2759"/>
<gene>
    <name evidence="11" type="ORF">CEY00_Acc00521</name>
</gene>
<dbReference type="EMBL" id="NKQK01000001">
    <property type="protein sequence ID" value="PSS36018.1"/>
    <property type="molecule type" value="Genomic_DNA"/>
</dbReference>
<evidence type="ECO:0000256" key="1">
    <source>
        <dbReference type="ARBA" id="ARBA00004323"/>
    </source>
</evidence>
<dbReference type="Gene3D" id="3.90.550.10">
    <property type="entry name" value="Spore Coat Polysaccharide Biosynthesis Protein SpsA, Chain A"/>
    <property type="match status" value="1"/>
</dbReference>
<evidence type="ECO:0000256" key="9">
    <source>
        <dbReference type="ARBA" id="ARBA00023136"/>
    </source>
</evidence>
<keyword evidence="3" id="KW-0328">Glycosyltransferase</keyword>
<evidence type="ECO:0000256" key="7">
    <source>
        <dbReference type="ARBA" id="ARBA00022989"/>
    </source>
</evidence>
<keyword evidence="5" id="KW-0812">Transmembrane</keyword>
<dbReference type="InterPro" id="IPR008630">
    <property type="entry name" value="Glyco_trans_34"/>
</dbReference>
<reference evidence="12" key="2">
    <citation type="journal article" date="2018" name="BMC Genomics">
        <title>A manually annotated Actinidia chinensis var. chinensis (kiwifruit) genome highlights the challenges associated with draft genomes and gene prediction in plants.</title>
        <authorList>
            <person name="Pilkington S.M."/>
            <person name="Crowhurst R."/>
            <person name="Hilario E."/>
            <person name="Nardozza S."/>
            <person name="Fraser L."/>
            <person name="Peng Y."/>
            <person name="Gunaseelan K."/>
            <person name="Simpson R."/>
            <person name="Tahir J."/>
            <person name="Deroles S.C."/>
            <person name="Templeton K."/>
            <person name="Luo Z."/>
            <person name="Davy M."/>
            <person name="Cheng C."/>
            <person name="McNeilage M."/>
            <person name="Scaglione D."/>
            <person name="Liu Y."/>
            <person name="Zhang Q."/>
            <person name="Datson P."/>
            <person name="De Silva N."/>
            <person name="Gardiner S.E."/>
            <person name="Bassett H."/>
            <person name="Chagne D."/>
            <person name="McCallum J."/>
            <person name="Dzierzon H."/>
            <person name="Deng C."/>
            <person name="Wang Y.Y."/>
            <person name="Barron L."/>
            <person name="Manako K."/>
            <person name="Bowen J."/>
            <person name="Foster T.M."/>
            <person name="Erridge Z.A."/>
            <person name="Tiffin H."/>
            <person name="Waite C.N."/>
            <person name="Davies K.M."/>
            <person name="Grierson E.P."/>
            <person name="Laing W.A."/>
            <person name="Kirk R."/>
            <person name="Chen X."/>
            <person name="Wood M."/>
            <person name="Montefiori M."/>
            <person name="Brummell D.A."/>
            <person name="Schwinn K.E."/>
            <person name="Catanach A."/>
            <person name="Fullerton C."/>
            <person name="Li D."/>
            <person name="Meiyalaghan S."/>
            <person name="Nieuwenhuizen N."/>
            <person name="Read N."/>
            <person name="Prakash R."/>
            <person name="Hunter D."/>
            <person name="Zhang H."/>
            <person name="McKenzie M."/>
            <person name="Knabel M."/>
            <person name="Harris A."/>
            <person name="Allan A.C."/>
            <person name="Gleave A."/>
            <person name="Chen A."/>
            <person name="Janssen B.J."/>
            <person name="Plunkett B."/>
            <person name="Ampomah-Dwamena C."/>
            <person name="Voogd C."/>
            <person name="Leif D."/>
            <person name="Lafferty D."/>
            <person name="Souleyre E.J.F."/>
            <person name="Varkonyi-Gasic E."/>
            <person name="Gambi F."/>
            <person name="Hanley J."/>
            <person name="Yao J.L."/>
            <person name="Cheung J."/>
            <person name="David K.M."/>
            <person name="Warren B."/>
            <person name="Marsh K."/>
            <person name="Snowden K.C."/>
            <person name="Lin-Wang K."/>
            <person name="Brian L."/>
            <person name="Martinez-Sanchez M."/>
            <person name="Wang M."/>
            <person name="Ileperuma N."/>
            <person name="Macnee N."/>
            <person name="Campin R."/>
            <person name="McAtee P."/>
            <person name="Drummond R.S.M."/>
            <person name="Espley R.V."/>
            <person name="Ireland H.S."/>
            <person name="Wu R."/>
            <person name="Atkinson R.G."/>
            <person name="Karunairetnam S."/>
            <person name="Bulley S."/>
            <person name="Chunkath S."/>
            <person name="Hanley Z."/>
            <person name="Storey R."/>
            <person name="Thrimawithana A.H."/>
            <person name="Thomson S."/>
            <person name="David C."/>
            <person name="Testolin R."/>
            <person name="Huang H."/>
            <person name="Hellens R.P."/>
            <person name="Schaffer R.J."/>
        </authorList>
    </citation>
    <scope>NUCLEOTIDE SEQUENCE [LARGE SCALE GENOMIC DNA]</scope>
    <source>
        <strain evidence="12">cv. Red5</strain>
    </source>
</reference>
<keyword evidence="9" id="KW-0472">Membrane</keyword>
<dbReference type="Pfam" id="PF05637">
    <property type="entry name" value="Glyco_transf_34"/>
    <property type="match status" value="1"/>
</dbReference>
<evidence type="ECO:0000256" key="8">
    <source>
        <dbReference type="ARBA" id="ARBA00023034"/>
    </source>
</evidence>
<sequence>MSLPSAIIISHCNQRRTMERTKPETNPSSFLRNKSILIGATAILALLMVWSLRSNVSTSSVSAKKPKATVASYGGGWPGSGAISWCANIRQKTFYDDPNLSYSIEKPIRIWDEKRRRWLNRNPRLAAGARRRILLVTGSQSSPCKNPIGDSLLLRLFKNKVDYCRRHGYDVFYNNALLHPKMGSFWAKIPVIRAAMVAHPEAEWIWWVDSDAVFTDMDFVPPLERYKDYNLVVGGSPELVYESPSWIGLNAGVFYIRNCQWSMDFMEAWAKMGPQTPNYEKWGHILKSTIKDKLYPESDDQTAMVYLLLKEKDKWANKVFLEHEHCIQGYWKGLVGTLDNITQNYLGLEKKAHGLRRRHAEKVSESYGAQWELYLKAAGYRKDAGKRPCITHFTGCQPCSGKHNVLYTGDSCWKAMEKALNFADNQVLRNYGFVHADLLDPSHLSPVPFDFPS</sequence>
<dbReference type="GO" id="GO:0005768">
    <property type="term" value="C:endosome"/>
    <property type="evidence" value="ECO:0007669"/>
    <property type="project" value="TreeGrafter"/>
</dbReference>
<evidence type="ECO:0000256" key="5">
    <source>
        <dbReference type="ARBA" id="ARBA00022692"/>
    </source>
</evidence>
<protein>
    <submittedName>
        <fullName evidence="11">Glycosyltransferase</fullName>
    </submittedName>
</protein>
<evidence type="ECO:0000313" key="12">
    <source>
        <dbReference type="Proteomes" id="UP000241394"/>
    </source>
</evidence>
<evidence type="ECO:0000256" key="4">
    <source>
        <dbReference type="ARBA" id="ARBA00022679"/>
    </source>
</evidence>
<evidence type="ECO:0000256" key="6">
    <source>
        <dbReference type="ARBA" id="ARBA00022968"/>
    </source>
</evidence>
<proteinExistence type="inferred from homology"/>
<evidence type="ECO:0000256" key="2">
    <source>
        <dbReference type="ARBA" id="ARBA00005664"/>
    </source>
</evidence>
<name>A0A2R6S192_ACTCC</name>
<dbReference type="PANTHER" id="PTHR31311:SF3">
    <property type="entry name" value="GLYCOSYLTRANSFERASE 7-RELATED"/>
    <property type="match status" value="1"/>
</dbReference>
<keyword evidence="12" id="KW-1185">Reference proteome</keyword>
<organism evidence="11 12">
    <name type="scientific">Actinidia chinensis var. chinensis</name>
    <name type="common">Chinese soft-hair kiwi</name>
    <dbReference type="NCBI Taxonomy" id="1590841"/>
    <lineage>
        <taxon>Eukaryota</taxon>
        <taxon>Viridiplantae</taxon>
        <taxon>Streptophyta</taxon>
        <taxon>Embryophyta</taxon>
        <taxon>Tracheophyta</taxon>
        <taxon>Spermatophyta</taxon>
        <taxon>Magnoliopsida</taxon>
        <taxon>eudicotyledons</taxon>
        <taxon>Gunneridae</taxon>
        <taxon>Pentapetalae</taxon>
        <taxon>asterids</taxon>
        <taxon>Ericales</taxon>
        <taxon>Actinidiaceae</taxon>
        <taxon>Actinidia</taxon>
    </lineage>
</organism>
<dbReference type="GO" id="GO:0008378">
    <property type="term" value="F:galactosyltransferase activity"/>
    <property type="evidence" value="ECO:0007669"/>
    <property type="project" value="TreeGrafter"/>
</dbReference>
<dbReference type="InParanoid" id="A0A2R6S192"/>
<comment type="similarity">
    <text evidence="2">Belongs to the glycosyltransferase 34 family.</text>
</comment>
<keyword evidence="4 11" id="KW-0808">Transferase</keyword>
<evidence type="ECO:0000256" key="3">
    <source>
        <dbReference type="ARBA" id="ARBA00022676"/>
    </source>
</evidence>
<dbReference type="STRING" id="1590841.A0A2R6S192"/>
<comment type="caution">
    <text evidence="11">The sequence shown here is derived from an EMBL/GenBank/DDBJ whole genome shotgun (WGS) entry which is preliminary data.</text>
</comment>
<dbReference type="Proteomes" id="UP000241394">
    <property type="component" value="Chromosome LG1"/>
</dbReference>
<dbReference type="GO" id="GO:0000139">
    <property type="term" value="C:Golgi membrane"/>
    <property type="evidence" value="ECO:0007669"/>
    <property type="project" value="UniProtKB-SubCell"/>
</dbReference>
<keyword evidence="6" id="KW-0735">Signal-anchor</keyword>